<dbReference type="SUPFAM" id="SSF46785">
    <property type="entry name" value="Winged helix' DNA-binding domain"/>
    <property type="match status" value="1"/>
</dbReference>
<keyword evidence="1" id="KW-0805">Transcription regulation</keyword>
<evidence type="ECO:0000313" key="7">
    <source>
        <dbReference type="Proteomes" id="UP000831786"/>
    </source>
</evidence>
<keyword evidence="2" id="KW-0238">DNA-binding</keyword>
<dbReference type="InterPro" id="IPR036390">
    <property type="entry name" value="WH_DNA-bd_sf"/>
</dbReference>
<dbReference type="Gene3D" id="1.10.10.10">
    <property type="entry name" value="Winged helix-like DNA-binding domain superfamily/Winged helix DNA-binding domain"/>
    <property type="match status" value="1"/>
</dbReference>
<gene>
    <name evidence="6" type="ORF">MUN78_00150</name>
</gene>
<evidence type="ECO:0000256" key="4">
    <source>
        <dbReference type="SAM" id="MobiDB-lite"/>
    </source>
</evidence>
<evidence type="ECO:0000313" key="6">
    <source>
        <dbReference type="EMBL" id="UOQ57293.1"/>
    </source>
</evidence>
<accession>A0ABY4FM28</accession>
<dbReference type="SMART" id="SM00345">
    <property type="entry name" value="HTH_GNTR"/>
    <property type="match status" value="1"/>
</dbReference>
<feature type="region of interest" description="Disordered" evidence="4">
    <location>
        <begin position="112"/>
        <end position="140"/>
    </location>
</feature>
<keyword evidence="3" id="KW-0804">Transcription</keyword>
<feature type="domain" description="HTH gntR-type" evidence="5">
    <location>
        <begin position="6"/>
        <end position="74"/>
    </location>
</feature>
<sequence>MLDESRPIFLQIADRIADDVLRGVYAEGDQVPSTNEFAAFHRINPATAGKGVNLLVDRGVLFKKRGIGMFVADGARARIAEERRREFAERYLEPLLAEAQALGLTTRDVVRLVEETDPAHDPSGSPRTAHTDREDQEATS</sequence>
<organism evidence="6 7">
    <name type="scientific">Leucobacter allii</name>
    <dbReference type="NCBI Taxonomy" id="2932247"/>
    <lineage>
        <taxon>Bacteria</taxon>
        <taxon>Bacillati</taxon>
        <taxon>Actinomycetota</taxon>
        <taxon>Actinomycetes</taxon>
        <taxon>Micrococcales</taxon>
        <taxon>Microbacteriaceae</taxon>
        <taxon>Leucobacter</taxon>
    </lineage>
</organism>
<dbReference type="InterPro" id="IPR000524">
    <property type="entry name" value="Tscrpt_reg_HTH_GntR"/>
</dbReference>
<proteinExistence type="predicted"/>
<dbReference type="EMBL" id="CP095045">
    <property type="protein sequence ID" value="UOQ57293.1"/>
    <property type="molecule type" value="Genomic_DNA"/>
</dbReference>
<dbReference type="RefSeq" id="WP_244692333.1">
    <property type="nucleotide sequence ID" value="NZ_CP095044.1"/>
</dbReference>
<keyword evidence="7" id="KW-1185">Reference proteome</keyword>
<dbReference type="CDD" id="cd07377">
    <property type="entry name" value="WHTH_GntR"/>
    <property type="match status" value="1"/>
</dbReference>
<reference evidence="6 7" key="1">
    <citation type="submission" date="2022-04" db="EMBL/GenBank/DDBJ databases">
        <title>Leucobacter sp. isolated from rhizosphere of garlic.</title>
        <authorList>
            <person name="Won M."/>
            <person name="Lee C.-M."/>
            <person name="Woen H.-Y."/>
            <person name="Kwon S.-W."/>
        </authorList>
    </citation>
    <scope>NUCLEOTIDE SEQUENCE [LARGE SCALE GENOMIC DNA]</scope>
    <source>
        <strain evidence="6 7">H21R-40</strain>
    </source>
</reference>
<dbReference type="PANTHER" id="PTHR38445">
    <property type="entry name" value="HTH-TYPE TRANSCRIPTIONAL REPRESSOR YTRA"/>
    <property type="match status" value="1"/>
</dbReference>
<evidence type="ECO:0000256" key="2">
    <source>
        <dbReference type="ARBA" id="ARBA00023125"/>
    </source>
</evidence>
<evidence type="ECO:0000259" key="5">
    <source>
        <dbReference type="PROSITE" id="PS50949"/>
    </source>
</evidence>
<dbReference type="Pfam" id="PF00392">
    <property type="entry name" value="GntR"/>
    <property type="match status" value="1"/>
</dbReference>
<dbReference type="InterPro" id="IPR036388">
    <property type="entry name" value="WH-like_DNA-bd_sf"/>
</dbReference>
<dbReference type="PROSITE" id="PS50949">
    <property type="entry name" value="HTH_GNTR"/>
    <property type="match status" value="1"/>
</dbReference>
<evidence type="ECO:0000256" key="1">
    <source>
        <dbReference type="ARBA" id="ARBA00023015"/>
    </source>
</evidence>
<protein>
    <submittedName>
        <fullName evidence="6">GntR family transcriptional regulator</fullName>
    </submittedName>
</protein>
<evidence type="ECO:0000256" key="3">
    <source>
        <dbReference type="ARBA" id="ARBA00023163"/>
    </source>
</evidence>
<dbReference type="PANTHER" id="PTHR38445:SF10">
    <property type="entry name" value="GNTR-FAMILY TRANSCRIPTIONAL REGULATOR"/>
    <property type="match status" value="1"/>
</dbReference>
<name>A0ABY4FM28_9MICO</name>
<dbReference type="Proteomes" id="UP000831786">
    <property type="component" value="Chromosome"/>
</dbReference>